<evidence type="ECO:0000256" key="1">
    <source>
        <dbReference type="SAM" id="MobiDB-lite"/>
    </source>
</evidence>
<dbReference type="Proteomes" id="UP000199400">
    <property type="component" value="Unassembled WGS sequence"/>
</dbReference>
<evidence type="ECO:0000313" key="2">
    <source>
        <dbReference type="EMBL" id="SFF35580.1"/>
    </source>
</evidence>
<organism evidence="2 3">
    <name type="scientific">Nannocystis exedens</name>
    <dbReference type="NCBI Taxonomy" id="54"/>
    <lineage>
        <taxon>Bacteria</taxon>
        <taxon>Pseudomonadati</taxon>
        <taxon>Myxococcota</taxon>
        <taxon>Polyangia</taxon>
        <taxon>Nannocystales</taxon>
        <taxon>Nannocystaceae</taxon>
        <taxon>Nannocystis</taxon>
    </lineage>
</organism>
<dbReference type="EMBL" id="FOMX01000052">
    <property type="protein sequence ID" value="SFF35580.1"/>
    <property type="molecule type" value="Genomic_DNA"/>
</dbReference>
<gene>
    <name evidence="2" type="ORF">SAMN02745121_08349</name>
</gene>
<dbReference type="AlphaFoldDB" id="A0A1I2I1R2"/>
<keyword evidence="3" id="KW-1185">Reference proteome</keyword>
<accession>A0A1I2I1R2</accession>
<feature type="region of interest" description="Disordered" evidence="1">
    <location>
        <begin position="1"/>
        <end position="44"/>
    </location>
</feature>
<evidence type="ECO:0000313" key="3">
    <source>
        <dbReference type="Proteomes" id="UP000199400"/>
    </source>
</evidence>
<proteinExistence type="predicted"/>
<protein>
    <submittedName>
        <fullName evidence="2">Uncharacterized protein</fullName>
    </submittedName>
</protein>
<sequence>MGFAQADRARLAPSRGLRRRSNMAPARSESSECAGPLAGEPKMRPRAIRRARVRSLLRSNARFQIRRNRSRPSHAVFVSRRGIARPSRAADRAPVKDSKARRLWRLHVCMTDRIRSTNRPPSGCRFRRTSDDRRPGVGCRARRGCWSARRPACHECPQGRFESQEVLAPPCDPVAEVLGPLLQCPADLTAEHVHPAHIGCFRDLFGRVAVLGPPHPPLEGSHLSPKRAASPLSSIFDCKFRPRWNQQTCRCSGSRTNSGPRISVTTSRLRSASIR</sequence>
<feature type="region of interest" description="Disordered" evidence="1">
    <location>
        <begin position="250"/>
        <end position="275"/>
    </location>
</feature>
<name>A0A1I2I1R2_9BACT</name>
<reference evidence="3" key="1">
    <citation type="submission" date="2016-10" db="EMBL/GenBank/DDBJ databases">
        <authorList>
            <person name="Varghese N."/>
            <person name="Submissions S."/>
        </authorList>
    </citation>
    <scope>NUCLEOTIDE SEQUENCE [LARGE SCALE GENOMIC DNA]</scope>
    <source>
        <strain evidence="3">ATCC 25963</strain>
    </source>
</reference>